<protein>
    <submittedName>
        <fullName evidence="7">Luciferin 4-monooxygenase</fullName>
    </submittedName>
</protein>
<dbReference type="Pfam" id="PF13193">
    <property type="entry name" value="AMP-binding_C"/>
    <property type="match status" value="1"/>
</dbReference>
<proteinExistence type="inferred from homology"/>
<comment type="subcellular location">
    <subcellularLocation>
        <location evidence="1">Peroxisome</location>
    </subcellularLocation>
</comment>
<keyword evidence="6" id="KW-1185">Reference proteome</keyword>
<dbReference type="AlphaFoldDB" id="A0A6P8JWX0"/>
<dbReference type="CDD" id="cd05911">
    <property type="entry name" value="Firefly_Luc_like"/>
    <property type="match status" value="1"/>
</dbReference>
<dbReference type="GO" id="GO:0004467">
    <property type="term" value="F:long-chain fatty acid-CoA ligase activity"/>
    <property type="evidence" value="ECO:0007669"/>
    <property type="project" value="TreeGrafter"/>
</dbReference>
<dbReference type="PANTHER" id="PTHR24096:SF353">
    <property type="entry name" value="GH16244P-RELATED"/>
    <property type="match status" value="1"/>
</dbReference>
<gene>
    <name evidence="7" type="primary">LOC117141398</name>
</gene>
<evidence type="ECO:0000259" key="4">
    <source>
        <dbReference type="Pfam" id="PF00501"/>
    </source>
</evidence>
<evidence type="ECO:0000256" key="1">
    <source>
        <dbReference type="ARBA" id="ARBA00004275"/>
    </source>
</evidence>
<dbReference type="InterPro" id="IPR042099">
    <property type="entry name" value="ANL_N_sf"/>
</dbReference>
<reference evidence="7" key="1">
    <citation type="submission" date="2025-08" db="UniProtKB">
        <authorList>
            <consortium name="RefSeq"/>
        </authorList>
    </citation>
    <scope>IDENTIFICATION</scope>
    <source>
        <strain evidence="7">Mau12</strain>
        <tissue evidence="7">Whole Body</tissue>
    </source>
</reference>
<dbReference type="Gene3D" id="3.30.300.30">
    <property type="match status" value="1"/>
</dbReference>
<feature type="domain" description="AMP-binding enzyme C-terminal" evidence="5">
    <location>
        <begin position="451"/>
        <end position="520"/>
    </location>
</feature>
<dbReference type="Proteomes" id="UP000515162">
    <property type="component" value="Chromosome 3L"/>
</dbReference>
<dbReference type="SUPFAM" id="SSF56801">
    <property type="entry name" value="Acetyl-CoA synthetase-like"/>
    <property type="match status" value="1"/>
</dbReference>
<keyword evidence="3" id="KW-0576">Peroxisome</keyword>
<dbReference type="GO" id="GO:0046949">
    <property type="term" value="P:fatty-acyl-CoA biosynthetic process"/>
    <property type="evidence" value="ECO:0007669"/>
    <property type="project" value="TreeGrafter"/>
</dbReference>
<dbReference type="InterPro" id="IPR000873">
    <property type="entry name" value="AMP-dep_synth/lig_dom"/>
</dbReference>
<evidence type="ECO:0000256" key="2">
    <source>
        <dbReference type="ARBA" id="ARBA00006432"/>
    </source>
</evidence>
<sequence>MSEMEVKQKLLNATCTYDDKLKIWSGRKAQSLFSPDLSIGEIVFGEMVNHPKLIAQISITEDTVLTREELHMNAMRVASYMRNMGLGQTDIVGVMGRHTTHLSAVAYACFFNGTPFHALHNAYEEACIAKLFGLTKPRLIFCDGDEYEKVKSATKDLQVTIVTMRNHPRGSVRIQDVLTTPVMQNFQPVRLKDGIDHTLAILSSSGTSGFPKAVTISNSHKIIVDYMAINNSTIQYTSSTLDWFSGLLMAIISGVFSTTSIIADCDFNPGLLCRAIGKYKISMVLLSSSYLAMFANSPEFQSADLSSLKYVFFGGSSCSLEVQRKVRSHLSHDCLNFCYGLTELNSAGSVNVNFDEKPNSVGRPIRGIQIKILDEQGEAQGPNVVGEICFNNGQKWLGYYQNPDETRKIQDSENWIHTGDLGYVDEDGYLFVIDRLKDMLKYQNIMYYPSEIENVIAEMPNVIEACVFGIWDPVNGDEAAASVVKKPGTQLEAQDVVDFVRKRITAKFKQLNGGALIVDQIVGCGNRKTNRSAVKEHFINNYNHN</sequence>
<dbReference type="GeneID" id="117141398"/>
<evidence type="ECO:0000259" key="5">
    <source>
        <dbReference type="Pfam" id="PF13193"/>
    </source>
</evidence>
<name>A0A6P8JWX0_DROMA</name>
<dbReference type="RefSeq" id="XP_033160708.1">
    <property type="nucleotide sequence ID" value="XM_033304817.1"/>
</dbReference>
<evidence type="ECO:0000313" key="7">
    <source>
        <dbReference type="RefSeq" id="XP_033160708.1"/>
    </source>
</evidence>
<dbReference type="FunFam" id="3.30.300.30:FF:000007">
    <property type="entry name" value="4-coumarate--CoA ligase 2"/>
    <property type="match status" value="1"/>
</dbReference>
<dbReference type="PANTHER" id="PTHR24096">
    <property type="entry name" value="LONG-CHAIN-FATTY-ACID--COA LIGASE"/>
    <property type="match status" value="1"/>
</dbReference>
<dbReference type="FunFam" id="3.40.50.12780:FF:000025">
    <property type="entry name" value="luciferin 4-monooxygenase"/>
    <property type="match status" value="1"/>
</dbReference>
<dbReference type="GO" id="GO:0005777">
    <property type="term" value="C:peroxisome"/>
    <property type="evidence" value="ECO:0007669"/>
    <property type="project" value="UniProtKB-SubCell"/>
</dbReference>
<dbReference type="Gene3D" id="3.40.50.12780">
    <property type="entry name" value="N-terminal domain of ligase-like"/>
    <property type="match status" value="1"/>
</dbReference>
<evidence type="ECO:0000313" key="6">
    <source>
        <dbReference type="Proteomes" id="UP000515162"/>
    </source>
</evidence>
<comment type="similarity">
    <text evidence="2">Belongs to the ATP-dependent AMP-binding enzyme family.</text>
</comment>
<dbReference type="InterPro" id="IPR045851">
    <property type="entry name" value="AMP-bd_C_sf"/>
</dbReference>
<dbReference type="InterPro" id="IPR025110">
    <property type="entry name" value="AMP-bd_C"/>
</dbReference>
<evidence type="ECO:0000256" key="3">
    <source>
        <dbReference type="ARBA" id="ARBA00023140"/>
    </source>
</evidence>
<organism evidence="6 7">
    <name type="scientific">Drosophila mauritiana</name>
    <name type="common">Fruit fly</name>
    <dbReference type="NCBI Taxonomy" id="7226"/>
    <lineage>
        <taxon>Eukaryota</taxon>
        <taxon>Metazoa</taxon>
        <taxon>Ecdysozoa</taxon>
        <taxon>Arthropoda</taxon>
        <taxon>Hexapoda</taxon>
        <taxon>Insecta</taxon>
        <taxon>Pterygota</taxon>
        <taxon>Neoptera</taxon>
        <taxon>Endopterygota</taxon>
        <taxon>Diptera</taxon>
        <taxon>Brachycera</taxon>
        <taxon>Muscomorpha</taxon>
        <taxon>Ephydroidea</taxon>
        <taxon>Drosophilidae</taxon>
        <taxon>Drosophila</taxon>
        <taxon>Sophophora</taxon>
    </lineage>
</organism>
<feature type="domain" description="AMP-dependent synthetase/ligase" evidence="4">
    <location>
        <begin position="50"/>
        <end position="400"/>
    </location>
</feature>
<accession>A0A6P8JWX0</accession>
<dbReference type="Pfam" id="PF00501">
    <property type="entry name" value="AMP-binding"/>
    <property type="match status" value="1"/>
</dbReference>